<dbReference type="PANTHER" id="PTHR43022:SF1">
    <property type="entry name" value="PROTEIN SMF"/>
    <property type="match status" value="1"/>
</dbReference>
<organism evidence="3 4">
    <name type="scientific">Actinokineospora iranica</name>
    <dbReference type="NCBI Taxonomy" id="1271860"/>
    <lineage>
        <taxon>Bacteria</taxon>
        <taxon>Bacillati</taxon>
        <taxon>Actinomycetota</taxon>
        <taxon>Actinomycetes</taxon>
        <taxon>Pseudonocardiales</taxon>
        <taxon>Pseudonocardiaceae</taxon>
        <taxon>Actinokineospora</taxon>
    </lineage>
</organism>
<evidence type="ECO:0000313" key="3">
    <source>
        <dbReference type="EMBL" id="SDD55577.1"/>
    </source>
</evidence>
<protein>
    <submittedName>
        <fullName evidence="3">DNA processing protein</fullName>
    </submittedName>
</protein>
<feature type="domain" description="Smf/DprA SLOG" evidence="2">
    <location>
        <begin position="89"/>
        <end position="304"/>
    </location>
</feature>
<dbReference type="OrthoDB" id="9785707at2"/>
<comment type="similarity">
    <text evidence="1">Belongs to the DprA/Smf family.</text>
</comment>
<dbReference type="SUPFAM" id="SSF102405">
    <property type="entry name" value="MCP/YpsA-like"/>
    <property type="match status" value="1"/>
</dbReference>
<accession>A0A1G6VRG3</accession>
<dbReference type="Gene3D" id="3.40.50.450">
    <property type="match status" value="1"/>
</dbReference>
<proteinExistence type="inferred from homology"/>
<dbReference type="GO" id="GO:0009294">
    <property type="term" value="P:DNA-mediated transformation"/>
    <property type="evidence" value="ECO:0007669"/>
    <property type="project" value="InterPro"/>
</dbReference>
<name>A0A1G6VRG3_9PSEU</name>
<evidence type="ECO:0000313" key="4">
    <source>
        <dbReference type="Proteomes" id="UP000199501"/>
    </source>
</evidence>
<dbReference type="STRING" id="1271860.SAMN05216174_11331"/>
<sequence length="316" mass="33275">MPQTTPSAPDARTVTEEIRRARAYLLRVAEPPAPALHAFVELVGPVEAAERIRRDDDVPTVIRSELVHRPPADEVDRDFRTADKYGARLVVPEDDEWPADQLACLEGRTWTAAPLALWVRGPALLDDALRRAVSVVGARSATAYGEHVATEFGYGLAEESVTVVSGAAYGIDGAAHRGALAAHGTTVAVLACGVDLSYPAAHTALLDQIAKEGAIVSEYAPGTLPAKHRFLVRNRLIAALASATVVVEAGTRSGSRNTATTAKRLGKPVGAVPGPVTSATSQGCHDLLRTKAAQLIETIDDVLALASLHTDTSRPG</sequence>
<gene>
    <name evidence="3" type="ORF">SAMN05216174_11331</name>
</gene>
<dbReference type="PANTHER" id="PTHR43022">
    <property type="entry name" value="PROTEIN SMF"/>
    <property type="match status" value="1"/>
</dbReference>
<evidence type="ECO:0000259" key="2">
    <source>
        <dbReference type="Pfam" id="PF02481"/>
    </source>
</evidence>
<evidence type="ECO:0000256" key="1">
    <source>
        <dbReference type="ARBA" id="ARBA00006525"/>
    </source>
</evidence>
<dbReference type="AlphaFoldDB" id="A0A1G6VRG3"/>
<dbReference type="Pfam" id="PF02481">
    <property type="entry name" value="DNA_processg_A"/>
    <property type="match status" value="1"/>
</dbReference>
<dbReference type="Proteomes" id="UP000199501">
    <property type="component" value="Unassembled WGS sequence"/>
</dbReference>
<keyword evidence="4" id="KW-1185">Reference proteome</keyword>
<dbReference type="EMBL" id="FMZZ01000013">
    <property type="protein sequence ID" value="SDD55577.1"/>
    <property type="molecule type" value="Genomic_DNA"/>
</dbReference>
<dbReference type="NCBIfam" id="TIGR00732">
    <property type="entry name" value="dprA"/>
    <property type="match status" value="1"/>
</dbReference>
<dbReference type="InterPro" id="IPR003488">
    <property type="entry name" value="DprA"/>
</dbReference>
<dbReference type="InterPro" id="IPR057666">
    <property type="entry name" value="DrpA_SLOG"/>
</dbReference>
<reference evidence="4" key="1">
    <citation type="submission" date="2016-10" db="EMBL/GenBank/DDBJ databases">
        <authorList>
            <person name="Varghese N."/>
            <person name="Submissions S."/>
        </authorList>
    </citation>
    <scope>NUCLEOTIDE SEQUENCE [LARGE SCALE GENOMIC DNA]</scope>
    <source>
        <strain evidence="4">IBRC-M 10403</strain>
    </source>
</reference>